<gene>
    <name evidence="1" type="ORF">SAMN05421877_11132</name>
</gene>
<keyword evidence="2" id="KW-1185">Reference proteome</keyword>
<protein>
    <recommendedName>
        <fullName evidence="3">Lipoprotein</fullName>
    </recommendedName>
</protein>
<name>A0A1H6BP01_9SPHI</name>
<sequence length="258" mass="30209">MKFLKILIGAIASIVLFVGCHDEKKEEQLSKRILELENELENCKYGEEKLTGLIINTFESKDYNKVIETFNSFSNKFPGSARLNSMKELNDAAQKKISEEKELKKASVKKLKLDFDDVRGISWYKQKYFKHYSNTNRASIYIGKEKDSMPFLRLQLSYTGDDWIFFENAYLSHDGDTKQIFFDEYQEKDSDNGNGAVWEWIDVKIDDSQVSWFRKFAESKNAKMRLSGKYTKDRNLTPQERQGILDVLNGYEYLKENP</sequence>
<dbReference type="OrthoDB" id="795031at2"/>
<dbReference type="AlphaFoldDB" id="A0A1H6BP01"/>
<dbReference type="RefSeq" id="WP_103907311.1">
    <property type="nucleotide sequence ID" value="NZ_CP049246.1"/>
</dbReference>
<dbReference type="EMBL" id="FNUT01000011">
    <property type="protein sequence ID" value="SEG62404.1"/>
    <property type="molecule type" value="Genomic_DNA"/>
</dbReference>
<dbReference type="PROSITE" id="PS51257">
    <property type="entry name" value="PROKAR_LIPOPROTEIN"/>
    <property type="match status" value="1"/>
</dbReference>
<organism evidence="1 2">
    <name type="scientific">Sphingobacterium lactis</name>
    <dbReference type="NCBI Taxonomy" id="797291"/>
    <lineage>
        <taxon>Bacteria</taxon>
        <taxon>Pseudomonadati</taxon>
        <taxon>Bacteroidota</taxon>
        <taxon>Sphingobacteriia</taxon>
        <taxon>Sphingobacteriales</taxon>
        <taxon>Sphingobacteriaceae</taxon>
        <taxon>Sphingobacterium</taxon>
    </lineage>
</organism>
<reference evidence="2" key="1">
    <citation type="submission" date="2016-10" db="EMBL/GenBank/DDBJ databases">
        <authorList>
            <person name="Varghese N."/>
            <person name="Submissions S."/>
        </authorList>
    </citation>
    <scope>NUCLEOTIDE SEQUENCE [LARGE SCALE GENOMIC DNA]</scope>
    <source>
        <strain evidence="2">DSM 22361</strain>
    </source>
</reference>
<evidence type="ECO:0008006" key="3">
    <source>
        <dbReference type="Google" id="ProtNLM"/>
    </source>
</evidence>
<accession>A0A1H6BP01</accession>
<dbReference type="Proteomes" id="UP000236731">
    <property type="component" value="Unassembled WGS sequence"/>
</dbReference>
<evidence type="ECO:0000313" key="1">
    <source>
        <dbReference type="EMBL" id="SEG62404.1"/>
    </source>
</evidence>
<proteinExistence type="predicted"/>
<evidence type="ECO:0000313" key="2">
    <source>
        <dbReference type="Proteomes" id="UP000236731"/>
    </source>
</evidence>